<evidence type="ECO:0000256" key="3">
    <source>
        <dbReference type="ARBA" id="ARBA00022692"/>
    </source>
</evidence>
<feature type="compositionally biased region" description="Low complexity" evidence="7">
    <location>
        <begin position="1271"/>
        <end position="1287"/>
    </location>
</feature>
<feature type="domain" description="Transmembrane protein 131-like N-terminal" evidence="9">
    <location>
        <begin position="74"/>
        <end position="156"/>
    </location>
</feature>
<feature type="compositionally biased region" description="Basic and acidic residues" evidence="7">
    <location>
        <begin position="1336"/>
        <end position="1350"/>
    </location>
</feature>
<comment type="subcellular location">
    <subcellularLocation>
        <location evidence="1">Membrane</location>
        <topology evidence="1">Single-pass type I membrane protein</topology>
    </subcellularLocation>
</comment>
<dbReference type="InterPro" id="IPR055437">
    <property type="entry name" value="TMEM131L_Ig_5"/>
</dbReference>
<feature type="compositionally biased region" description="Acidic residues" evidence="7">
    <location>
        <begin position="1233"/>
        <end position="1243"/>
    </location>
</feature>
<evidence type="ECO:0000313" key="13">
    <source>
        <dbReference type="EMBL" id="CAB3225599.1"/>
    </source>
</evidence>
<dbReference type="PANTHER" id="PTHR22050">
    <property type="entry name" value="RW1 PROTEIN HOMOLOG"/>
    <property type="match status" value="1"/>
</dbReference>
<evidence type="ECO:0000256" key="7">
    <source>
        <dbReference type="SAM" id="MobiDB-lite"/>
    </source>
</evidence>
<dbReference type="InterPro" id="IPR039877">
    <property type="entry name" value="TMEM131-like"/>
</dbReference>
<evidence type="ECO:0008006" key="15">
    <source>
        <dbReference type="Google" id="ProtNLM"/>
    </source>
</evidence>
<reference evidence="13 14" key="1">
    <citation type="submission" date="2020-04" db="EMBL/GenBank/DDBJ databases">
        <authorList>
            <person name="Wallbank WR R."/>
            <person name="Pardo Diaz C."/>
            <person name="Kozak K."/>
            <person name="Martin S."/>
            <person name="Jiggins C."/>
            <person name="Moest M."/>
            <person name="Warren A I."/>
            <person name="Byers J.R.P. K."/>
            <person name="Montejo-Kovacevich G."/>
            <person name="Yen C E."/>
        </authorList>
    </citation>
    <scope>NUCLEOTIDE SEQUENCE [LARGE SCALE GENOMIC DNA]</scope>
</reference>
<dbReference type="EMBL" id="CADEBD010000226">
    <property type="protein sequence ID" value="CAB3225599.1"/>
    <property type="molecule type" value="Genomic_DNA"/>
</dbReference>
<dbReference type="OrthoDB" id="7097139at2759"/>
<dbReference type="InterPro" id="IPR013783">
    <property type="entry name" value="Ig-like_fold"/>
</dbReference>
<feature type="domain" description="TMEM131L fourth Ig-like" evidence="11">
    <location>
        <begin position="880"/>
        <end position="973"/>
    </location>
</feature>
<dbReference type="Pfam" id="PF12371">
    <property type="entry name" value="TMEM131_like_N"/>
    <property type="match status" value="1"/>
</dbReference>
<feature type="region of interest" description="Disordered" evidence="7">
    <location>
        <begin position="1160"/>
        <end position="1387"/>
    </location>
</feature>
<dbReference type="Pfam" id="PF24499">
    <property type="entry name" value="Ig_TMEM131L_4"/>
    <property type="match status" value="1"/>
</dbReference>
<proteinExistence type="inferred from homology"/>
<evidence type="ECO:0000256" key="1">
    <source>
        <dbReference type="ARBA" id="ARBA00004479"/>
    </source>
</evidence>
<feature type="compositionally biased region" description="Basic and acidic residues" evidence="7">
    <location>
        <begin position="1440"/>
        <end position="1455"/>
    </location>
</feature>
<feature type="compositionally biased region" description="Low complexity" evidence="7">
    <location>
        <begin position="1372"/>
        <end position="1387"/>
    </location>
</feature>
<feature type="chain" id="PRO_5035863362" description="Transmembrane protein 131" evidence="8">
    <location>
        <begin position="22"/>
        <end position="1581"/>
    </location>
</feature>
<keyword evidence="6" id="KW-0472">Membrane</keyword>
<evidence type="ECO:0000256" key="6">
    <source>
        <dbReference type="ARBA" id="ARBA00023136"/>
    </source>
</evidence>
<organism evidence="13 14">
    <name type="scientific">Arctia plantaginis</name>
    <name type="common">Wood tiger moth</name>
    <name type="synonym">Phalaena plantaginis</name>
    <dbReference type="NCBI Taxonomy" id="874455"/>
    <lineage>
        <taxon>Eukaryota</taxon>
        <taxon>Metazoa</taxon>
        <taxon>Ecdysozoa</taxon>
        <taxon>Arthropoda</taxon>
        <taxon>Hexapoda</taxon>
        <taxon>Insecta</taxon>
        <taxon>Pterygota</taxon>
        <taxon>Neoptera</taxon>
        <taxon>Endopterygota</taxon>
        <taxon>Lepidoptera</taxon>
        <taxon>Glossata</taxon>
        <taxon>Ditrysia</taxon>
        <taxon>Noctuoidea</taxon>
        <taxon>Erebidae</taxon>
        <taxon>Arctiinae</taxon>
        <taxon>Arctia</taxon>
    </lineage>
</organism>
<dbReference type="NCBIfam" id="NF012200">
    <property type="entry name" value="choice_anch_D"/>
    <property type="match status" value="1"/>
</dbReference>
<feature type="signal peptide" evidence="8">
    <location>
        <begin position="1"/>
        <end position="21"/>
    </location>
</feature>
<feature type="compositionally biased region" description="Pro residues" evidence="7">
    <location>
        <begin position="1164"/>
        <end position="1173"/>
    </location>
</feature>
<evidence type="ECO:0000256" key="8">
    <source>
        <dbReference type="SAM" id="SignalP"/>
    </source>
</evidence>
<dbReference type="Gene3D" id="2.60.40.10">
    <property type="entry name" value="Immunoglobulins"/>
    <property type="match status" value="1"/>
</dbReference>
<feature type="region of interest" description="Disordered" evidence="7">
    <location>
        <begin position="341"/>
        <end position="372"/>
    </location>
</feature>
<evidence type="ECO:0000259" key="12">
    <source>
        <dbReference type="Pfam" id="PF24501"/>
    </source>
</evidence>
<evidence type="ECO:0000256" key="4">
    <source>
        <dbReference type="ARBA" id="ARBA00022729"/>
    </source>
</evidence>
<dbReference type="InterPro" id="IPR055436">
    <property type="entry name" value="Ig_TMEM131L_4"/>
</dbReference>
<keyword evidence="3" id="KW-0812">Transmembrane</keyword>
<comment type="similarity">
    <text evidence="2">Belongs to the TMEM131 family.</text>
</comment>
<dbReference type="GO" id="GO:0016020">
    <property type="term" value="C:membrane"/>
    <property type="evidence" value="ECO:0007669"/>
    <property type="project" value="UniProtKB-SubCell"/>
</dbReference>
<evidence type="ECO:0000313" key="14">
    <source>
        <dbReference type="Proteomes" id="UP000494256"/>
    </source>
</evidence>
<dbReference type="InterPro" id="IPR056311">
    <property type="entry name" value="TMEM131_Ig_2"/>
</dbReference>
<feature type="compositionally biased region" description="Basic and acidic residues" evidence="7">
    <location>
        <begin position="1189"/>
        <end position="1202"/>
    </location>
</feature>
<evidence type="ECO:0000259" key="9">
    <source>
        <dbReference type="Pfam" id="PF12371"/>
    </source>
</evidence>
<dbReference type="Pfam" id="PF24495">
    <property type="entry name" value="Ig_TMEM131_2"/>
    <property type="match status" value="1"/>
</dbReference>
<comment type="caution">
    <text evidence="13">The sequence shown here is derived from an EMBL/GenBank/DDBJ whole genome shotgun (WGS) entry which is preliminary data.</text>
</comment>
<evidence type="ECO:0000259" key="11">
    <source>
        <dbReference type="Pfam" id="PF24499"/>
    </source>
</evidence>
<feature type="compositionally biased region" description="Low complexity" evidence="7">
    <location>
        <begin position="1313"/>
        <end position="1331"/>
    </location>
</feature>
<feature type="region of interest" description="Disordered" evidence="7">
    <location>
        <begin position="1440"/>
        <end position="1497"/>
    </location>
</feature>
<feature type="compositionally biased region" description="Basic and acidic residues" evidence="7">
    <location>
        <begin position="1297"/>
        <end position="1312"/>
    </location>
</feature>
<protein>
    <recommendedName>
        <fullName evidence="15">Transmembrane protein 131</fullName>
    </recommendedName>
</protein>
<sequence>MYRKIVWCYVFILTLLDISLNTKLSAQGKSHGVTVHDSLIEGITFQEWGKESVEEGAGRSGGLGAGRAVSAGALSLSPPSLEFGRAALAAAHALTVTLTNTANTTMHLASVAGTTPDFHASFFESKTLPPQANTTFSVVYLGRREGPVSAHLYIHTSLGVHKYPVSAVGVASEWGVWPLVGVRVPLNATVEPLLTMHNPTDQTIQVSEVYSSGSWLGLQLPDGGAAAPRAAWTLAPGATRALVRLRLAPHHHTQQPHHSHHAHPVPLTAYIRIKANITGGGLVVCVEARSAAPGEFASPLQLRLRTRGSRDPADLLDISLGNSGSSGVSLEAGVWAARCAPAPPAPPPPPPLAHAPSHNGETKGTANGNGVKSEGVYVSLTRSYLEPHQQLTHAAQLTLDYAKMWAGYGGPEGAAGRDGAWCGGWVSLGRAAVPYSVRVLPGTMLLTPDALHFVTSNREEALSSREVRVRNEFPVPIHISSIDFEPDVEQYFEVESSAGQTVPEGASGVVARVRLRSAALDAPLRTKLVLRTNLSDYTLPLLVYSGRLDIEWEWPNSADGTLRLGTLGASSTRRVSAALVNRGVTPLCVLELGVALPGAQLGLHNCAEAVVAEPAPDPLSCRCVAAGSRAWMRLTVVAPARAGALSGHVQLRAAPPGAPSPGAPAPSTSTQARVELAALPGRLHAHTLTLANSAPYAWSSAPLVLESSMALGMRVADVTLPPDNPALFYLPSAEGSSEEVSSGRHAVGTVLFAAEKLCEPDCYTGLDIDTPEGAAWERRGAAPDEAALRLDAALQAARHALYARNPRLHNVSLHVHTTRVVQIPVTGTVNAWWPRLAVSPGDAGLAGVGGAVPLKIRVRNPSRSHPLLVQPVVGGPLSLAAVAEAAACRAERCACGRAAFRLVQWRAARGAARTWRVPHNATSALPVLLLAPDAEIELKLTFAPREAAPLTAYLYLRNNLTIMEGVQLSGRGAYPSFEIGGRRPGTNSPLLFEVSECVGGGATVRRTVVARNTGRVRVRLRDWLVAGEACQARGFRLSPCAALSLAPNESRPLTLAFTADWTLAKVHATLDLKSELGRASFPLAAAAPARLLAKCGGAAPRPPWEPALRAAGALAALAALALVLAAAALDAERELRRARAQRPPLPPPAARQPLDLRALAHEPQAPPQPVPRRPPPRRRRPPRPPADPAAERRAFERWRRDVLGAQDDDERSSEDNDRIERSTPDDVPPLEAEAFEPVDDVDEAPGAANDGYEADPETEDRPPGGGDEEAASTGSGSASASSSSPVAEVDEADDGDERDRSPRSRPRAERNESPVATPRAPPADASARPCRQPTPRRSDRSKAGEGEAGARGRPAACKAVARKAAARRRSRPASPARAALRPEARAPGALRWGASWSSVVAARPGPAPLAPIGSDVRRRAEPAPDHSLFYFNGDPAHAPPREPDFAWRPPPRVDRPAFSPARDPAFSPARDPAFSPARDPAFSPARDPAFLDEPVGATNGSYRSMNSVWGGTLEPRPAAAAWLWGGLGDGAAVRPPPGFGAPPRPVRPYDPFRSLASIWAPGALDWRADEPTAADEPGAPH</sequence>
<name>A0A8S0Z0V5_ARCPL</name>
<dbReference type="InterPro" id="IPR022113">
    <property type="entry name" value="TMEM131L_N"/>
</dbReference>
<feature type="domain" description="TMEM131 second Ig-like" evidence="10">
    <location>
        <begin position="176"/>
        <end position="252"/>
    </location>
</feature>
<keyword evidence="5" id="KW-1133">Transmembrane helix</keyword>
<feature type="domain" description="TMEM131L fifth Ig-like" evidence="12">
    <location>
        <begin position="1012"/>
        <end position="1076"/>
    </location>
</feature>
<feature type="compositionally biased region" description="Basic and acidic residues" evidence="7">
    <location>
        <begin position="1213"/>
        <end position="1224"/>
    </location>
</feature>
<dbReference type="PANTHER" id="PTHR22050:SF0">
    <property type="entry name" value="TRANSMEMBRANE PROTEIN 131 HOMOLOG"/>
    <property type="match status" value="1"/>
</dbReference>
<feature type="compositionally biased region" description="Pro residues" evidence="7">
    <location>
        <begin position="341"/>
        <end position="353"/>
    </location>
</feature>
<evidence type="ECO:0000256" key="2">
    <source>
        <dbReference type="ARBA" id="ARBA00006682"/>
    </source>
</evidence>
<dbReference type="Proteomes" id="UP000494256">
    <property type="component" value="Unassembled WGS sequence"/>
</dbReference>
<evidence type="ECO:0000259" key="10">
    <source>
        <dbReference type="Pfam" id="PF24495"/>
    </source>
</evidence>
<accession>A0A8S0Z0V5</accession>
<gene>
    <name evidence="13" type="ORF">APLA_LOCUS2326</name>
</gene>
<feature type="compositionally biased region" description="Basic residues" evidence="7">
    <location>
        <begin position="1360"/>
        <end position="1371"/>
    </location>
</feature>
<evidence type="ECO:0000256" key="5">
    <source>
        <dbReference type="ARBA" id="ARBA00022989"/>
    </source>
</evidence>
<keyword evidence="4 8" id="KW-0732">Signal</keyword>
<dbReference type="Pfam" id="PF24501">
    <property type="entry name" value="Ig_TMEM131L_5"/>
    <property type="match status" value="1"/>
</dbReference>